<name>A0A164XG63_DAUCS</name>
<protein>
    <submittedName>
        <fullName evidence="1">Uncharacterized protein</fullName>
    </submittedName>
</protein>
<dbReference type="AlphaFoldDB" id="A0A164XG63"/>
<reference evidence="1" key="1">
    <citation type="journal article" date="2016" name="Nat. Genet.">
        <title>A high-quality carrot genome assembly provides new insights into carotenoid accumulation and asterid genome evolution.</title>
        <authorList>
            <person name="Iorizzo M."/>
            <person name="Ellison S."/>
            <person name="Senalik D."/>
            <person name="Zeng P."/>
            <person name="Satapoomin P."/>
            <person name="Huang J."/>
            <person name="Bowman M."/>
            <person name="Iovene M."/>
            <person name="Sanseverino W."/>
            <person name="Cavagnaro P."/>
            <person name="Yildiz M."/>
            <person name="Macko-Podgorni A."/>
            <person name="Moranska E."/>
            <person name="Grzebelus E."/>
            <person name="Grzebelus D."/>
            <person name="Ashrafi H."/>
            <person name="Zheng Z."/>
            <person name="Cheng S."/>
            <person name="Spooner D."/>
            <person name="Van Deynze A."/>
            <person name="Simon P."/>
        </authorList>
    </citation>
    <scope>NUCLEOTIDE SEQUENCE [LARGE SCALE GENOMIC DNA]</scope>
    <source>
        <tissue evidence="1">Leaf</tissue>
    </source>
</reference>
<keyword evidence="3" id="KW-1185">Reference proteome</keyword>
<evidence type="ECO:0000313" key="3">
    <source>
        <dbReference type="Proteomes" id="UP000077755"/>
    </source>
</evidence>
<evidence type="ECO:0000313" key="1">
    <source>
        <dbReference type="EMBL" id="KZM93136.1"/>
    </source>
</evidence>
<dbReference type="EMBL" id="LNRQ01000005">
    <property type="protein sequence ID" value="KZM93136.1"/>
    <property type="molecule type" value="Genomic_DNA"/>
</dbReference>
<sequence length="59" mass="6237">MNAMTGTMEAIIPKLFVPRSSPLLEDINGFMYVEQVLALMGFVSEDGSVGKASVSGDNA</sequence>
<evidence type="ECO:0000313" key="2">
    <source>
        <dbReference type="EMBL" id="WOG99389.1"/>
    </source>
</evidence>
<reference evidence="2" key="2">
    <citation type="submission" date="2022-03" db="EMBL/GenBank/DDBJ databases">
        <title>Draft title - Genomic analysis of global carrot germplasm unveils the trajectory of domestication and the origin of high carotenoid orange carrot.</title>
        <authorList>
            <person name="Iorizzo M."/>
            <person name="Ellison S."/>
            <person name="Senalik D."/>
            <person name="Macko-Podgorni A."/>
            <person name="Grzebelus D."/>
            <person name="Bostan H."/>
            <person name="Rolling W."/>
            <person name="Curaba J."/>
            <person name="Simon P."/>
        </authorList>
    </citation>
    <scope>NUCLEOTIDE SEQUENCE</scope>
    <source>
        <tissue evidence="2">Leaf</tissue>
    </source>
</reference>
<gene>
    <name evidence="1" type="ORF">DCAR_016381</name>
    <name evidence="2" type="ORF">DCAR_0518737</name>
</gene>
<dbReference type="EMBL" id="CP093347">
    <property type="protein sequence ID" value="WOG99389.1"/>
    <property type="molecule type" value="Genomic_DNA"/>
</dbReference>
<organism evidence="1">
    <name type="scientific">Daucus carota subsp. sativus</name>
    <name type="common">Carrot</name>
    <dbReference type="NCBI Taxonomy" id="79200"/>
    <lineage>
        <taxon>Eukaryota</taxon>
        <taxon>Viridiplantae</taxon>
        <taxon>Streptophyta</taxon>
        <taxon>Embryophyta</taxon>
        <taxon>Tracheophyta</taxon>
        <taxon>Spermatophyta</taxon>
        <taxon>Magnoliopsida</taxon>
        <taxon>eudicotyledons</taxon>
        <taxon>Gunneridae</taxon>
        <taxon>Pentapetalae</taxon>
        <taxon>asterids</taxon>
        <taxon>campanulids</taxon>
        <taxon>Apiales</taxon>
        <taxon>Apiaceae</taxon>
        <taxon>Apioideae</taxon>
        <taxon>Scandiceae</taxon>
        <taxon>Daucinae</taxon>
        <taxon>Daucus</taxon>
        <taxon>Daucus sect. Daucus</taxon>
    </lineage>
</organism>
<dbReference type="Gramene" id="KZM93136">
    <property type="protein sequence ID" value="KZM93136"/>
    <property type="gene ID" value="DCAR_016381"/>
</dbReference>
<accession>A0A164XG63</accession>
<dbReference type="Proteomes" id="UP000077755">
    <property type="component" value="Chromosome 5"/>
</dbReference>
<proteinExistence type="predicted"/>